<evidence type="ECO:0000256" key="2">
    <source>
        <dbReference type="ARBA" id="ARBA00012406"/>
    </source>
</evidence>
<feature type="domain" description="Protein kinase" evidence="12">
    <location>
        <begin position="590"/>
        <end position="855"/>
    </location>
</feature>
<feature type="compositionally biased region" description="Polar residues" evidence="11">
    <location>
        <begin position="190"/>
        <end position="211"/>
    </location>
</feature>
<keyword evidence="6" id="KW-0418">Kinase</keyword>
<organism evidence="14 15">
    <name type="scientific">Lipomyces starkeyi NRRL Y-11557</name>
    <dbReference type="NCBI Taxonomy" id="675824"/>
    <lineage>
        <taxon>Eukaryota</taxon>
        <taxon>Fungi</taxon>
        <taxon>Dikarya</taxon>
        <taxon>Ascomycota</taxon>
        <taxon>Saccharomycotina</taxon>
        <taxon>Lipomycetes</taxon>
        <taxon>Lipomycetales</taxon>
        <taxon>Lipomycetaceae</taxon>
        <taxon>Lipomyces</taxon>
    </lineage>
</organism>
<keyword evidence="7 10" id="KW-0067">ATP-binding</keyword>
<proteinExistence type="inferred from homology"/>
<dbReference type="Pfam" id="PF14847">
    <property type="entry name" value="Ras_bdg_2"/>
    <property type="match status" value="1"/>
</dbReference>
<evidence type="ECO:0000256" key="10">
    <source>
        <dbReference type="PROSITE-ProRule" id="PRU10141"/>
    </source>
</evidence>
<dbReference type="AlphaFoldDB" id="A0A1E3Q7G5"/>
<dbReference type="Pfam" id="PF00069">
    <property type="entry name" value="Pkinase"/>
    <property type="match status" value="1"/>
</dbReference>
<keyword evidence="3" id="KW-0723">Serine/threonine-protein kinase</keyword>
<name>A0A1E3Q7G5_LIPST</name>
<dbReference type="STRING" id="675824.A0A1E3Q7G5"/>
<dbReference type="FunFam" id="3.30.200.20:FF:000387">
    <property type="entry name" value="Serine/threonine-protein kinase STE11"/>
    <property type="match status" value="1"/>
</dbReference>
<evidence type="ECO:0000256" key="3">
    <source>
        <dbReference type="ARBA" id="ARBA00022527"/>
    </source>
</evidence>
<feature type="domain" description="SAM" evidence="13">
    <location>
        <begin position="50"/>
        <end position="113"/>
    </location>
</feature>
<feature type="binding site" evidence="10">
    <location>
        <position position="619"/>
    </location>
    <ligand>
        <name>ATP</name>
        <dbReference type="ChEBI" id="CHEBI:30616"/>
    </ligand>
</feature>
<dbReference type="FunFam" id="1.10.510.10:FF:000334">
    <property type="entry name" value="Serine/threonine-protein kinase STE11"/>
    <property type="match status" value="1"/>
</dbReference>
<evidence type="ECO:0000256" key="11">
    <source>
        <dbReference type="SAM" id="MobiDB-lite"/>
    </source>
</evidence>
<feature type="region of interest" description="Disordered" evidence="11">
    <location>
        <begin position="15"/>
        <end position="36"/>
    </location>
</feature>
<reference evidence="14 15" key="1">
    <citation type="journal article" date="2016" name="Proc. Natl. Acad. Sci. U.S.A.">
        <title>Comparative genomics of biotechnologically important yeasts.</title>
        <authorList>
            <person name="Riley R."/>
            <person name="Haridas S."/>
            <person name="Wolfe K.H."/>
            <person name="Lopes M.R."/>
            <person name="Hittinger C.T."/>
            <person name="Goeker M."/>
            <person name="Salamov A.A."/>
            <person name="Wisecaver J.H."/>
            <person name="Long T.M."/>
            <person name="Calvey C.H."/>
            <person name="Aerts A.L."/>
            <person name="Barry K.W."/>
            <person name="Choi C."/>
            <person name="Clum A."/>
            <person name="Coughlan A.Y."/>
            <person name="Deshpande S."/>
            <person name="Douglass A.P."/>
            <person name="Hanson S.J."/>
            <person name="Klenk H.-P."/>
            <person name="LaButti K.M."/>
            <person name="Lapidus A."/>
            <person name="Lindquist E.A."/>
            <person name="Lipzen A.M."/>
            <person name="Meier-Kolthoff J.P."/>
            <person name="Ohm R.A."/>
            <person name="Otillar R.P."/>
            <person name="Pangilinan J.L."/>
            <person name="Peng Y."/>
            <person name="Rokas A."/>
            <person name="Rosa C.A."/>
            <person name="Scheuner C."/>
            <person name="Sibirny A.A."/>
            <person name="Slot J.C."/>
            <person name="Stielow J.B."/>
            <person name="Sun H."/>
            <person name="Kurtzman C.P."/>
            <person name="Blackwell M."/>
            <person name="Grigoriev I.V."/>
            <person name="Jeffries T.W."/>
        </authorList>
    </citation>
    <scope>NUCLEOTIDE SEQUENCE [LARGE SCALE GENOMIC DNA]</scope>
    <source>
        <strain evidence="14 15">NRRL Y-11557</strain>
    </source>
</reference>
<dbReference type="Gene3D" id="1.10.150.50">
    <property type="entry name" value="Transcription Factor, Ets-1"/>
    <property type="match status" value="1"/>
</dbReference>
<dbReference type="SUPFAM" id="SSF47769">
    <property type="entry name" value="SAM/Pointed domain"/>
    <property type="match status" value="1"/>
</dbReference>
<accession>A0A1E3Q7G5</accession>
<dbReference type="GO" id="GO:0005524">
    <property type="term" value="F:ATP binding"/>
    <property type="evidence" value="ECO:0007669"/>
    <property type="project" value="UniProtKB-UniRule"/>
</dbReference>
<feature type="compositionally biased region" description="Low complexity" evidence="11">
    <location>
        <begin position="18"/>
        <end position="35"/>
    </location>
</feature>
<evidence type="ECO:0000256" key="1">
    <source>
        <dbReference type="ARBA" id="ARBA00006529"/>
    </source>
</evidence>
<evidence type="ECO:0000313" key="14">
    <source>
        <dbReference type="EMBL" id="ODQ73606.1"/>
    </source>
</evidence>
<feature type="compositionally biased region" description="Low complexity" evidence="11">
    <location>
        <begin position="167"/>
        <end position="184"/>
    </location>
</feature>
<dbReference type="InterPro" id="IPR000719">
    <property type="entry name" value="Prot_kinase_dom"/>
</dbReference>
<feature type="compositionally biased region" description="Polar residues" evidence="11">
    <location>
        <begin position="341"/>
        <end position="352"/>
    </location>
</feature>
<comment type="similarity">
    <text evidence="1">Belongs to the protein kinase superfamily. STE Ser/Thr protein kinase family. MAP kinase kinase kinase subfamily.</text>
</comment>
<dbReference type="SMART" id="SM01304">
    <property type="entry name" value="Ras_bdg_2"/>
    <property type="match status" value="1"/>
</dbReference>
<dbReference type="InterPro" id="IPR001660">
    <property type="entry name" value="SAM"/>
</dbReference>
<dbReference type="PROSITE" id="PS50011">
    <property type="entry name" value="PROTEIN_KINASE_DOM"/>
    <property type="match status" value="1"/>
</dbReference>
<feature type="region of interest" description="Disordered" evidence="11">
    <location>
        <begin position="121"/>
        <end position="211"/>
    </location>
</feature>
<evidence type="ECO:0000259" key="13">
    <source>
        <dbReference type="PROSITE" id="PS50105"/>
    </source>
</evidence>
<feature type="region of interest" description="Disordered" evidence="11">
    <location>
        <begin position="325"/>
        <end position="370"/>
    </location>
</feature>
<evidence type="ECO:0000256" key="4">
    <source>
        <dbReference type="ARBA" id="ARBA00022679"/>
    </source>
</evidence>
<keyword evidence="5 10" id="KW-0547">Nucleotide-binding</keyword>
<comment type="catalytic activity">
    <reaction evidence="8">
        <text>L-threonyl-[protein] + ATP = O-phospho-L-threonyl-[protein] + ADP + H(+)</text>
        <dbReference type="Rhea" id="RHEA:46608"/>
        <dbReference type="Rhea" id="RHEA-COMP:11060"/>
        <dbReference type="Rhea" id="RHEA-COMP:11605"/>
        <dbReference type="ChEBI" id="CHEBI:15378"/>
        <dbReference type="ChEBI" id="CHEBI:30013"/>
        <dbReference type="ChEBI" id="CHEBI:30616"/>
        <dbReference type="ChEBI" id="CHEBI:61977"/>
        <dbReference type="ChEBI" id="CHEBI:456216"/>
        <dbReference type="EC" id="2.7.11.25"/>
    </reaction>
</comment>
<dbReference type="EC" id="2.7.11.25" evidence="2"/>
<dbReference type="Pfam" id="PF00536">
    <property type="entry name" value="SAM_1"/>
    <property type="match status" value="1"/>
</dbReference>
<dbReference type="InterPro" id="IPR017441">
    <property type="entry name" value="Protein_kinase_ATP_BS"/>
</dbReference>
<feature type="compositionally biased region" description="Low complexity" evidence="11">
    <location>
        <begin position="466"/>
        <end position="487"/>
    </location>
</feature>
<dbReference type="PANTHER" id="PTHR11584">
    <property type="entry name" value="SERINE/THREONINE PROTEIN KINASE"/>
    <property type="match status" value="1"/>
</dbReference>
<feature type="compositionally biased region" description="Low complexity" evidence="11">
    <location>
        <begin position="130"/>
        <end position="148"/>
    </location>
</feature>
<dbReference type="InterPro" id="IPR029458">
    <property type="entry name" value="Ras-bd_By2"/>
</dbReference>
<dbReference type="InterPro" id="IPR011009">
    <property type="entry name" value="Kinase-like_dom_sf"/>
</dbReference>
<sequence>MAVLLPHLPPVGSPLRSPPAMASASTTALSSPTSSVFSDSNSLLDEIRHWDESKVAEWLRSVNCAKYIRLFEENHINGEALLEVDQNVVKELGITKVGDRVRLFVAIKALRNKCYATARKNKSPLAQQDQSSISPFASQSSALSPSLSNHRPESPIDPSYNHSTRNAQSPAFAPSSSQPTSSQSKLGLSAASSNPASRSVSQTSFAPTAQPSEPLKQNVVKFIFQQGHTKTVDISGCFNAESIIKKGIRKFGSKDQAGNWTVYVTTDTGSTRNVEDMELVAICHTAERLERERLILVRIGQVPSTEEYQKSILIAREQLAREVPQRPGTYIESTDDRISNLRGTSVGNQSTPQLPPPPRRNHADESSDSSIRKTMRNFFGQRPPSELISSNLAEYFPGHESRVLEQTVRNSMRRSKRISGMSKRISVATTASYASSNRESLPPVPTVGETWLNAGTVQQPVQQQNTGGSSRKSTLLTSSPPSRTSSTFRRIGAHRSTNSGASSILADDDSDIRRSPIEGPPVDEEDLYARQVSYSSTSRPFSVFSRAETVSSALSDNNSYIEVDNVEDIPEEMSDAEYDANEIDGGPTRWIKGALIGSGSFGSVLLGLNALTGELMAVKQVEMTKNDKQGDPARKRAMIDALQREIQLLRDLHHENIVQYLGSNSDGQYLNIFLEYVPGGSVAALLNNYGPFEEPLIRTFVRQILCGLSYLHDKDIIHRDIKGANVLVDNKGKIKISDFGISKRVEAGLLPNNQQHRPSLQGSVYWMAPEVVKQTSYTRKADIWSLGCLIVEMFTGTHPFPEFSQMQALFKIGTLCSPEIPKESTTEANEFLSRTFELDHEKRPTAQELLLHPFLSPIVSGRAAKSASQGGAMADGLAAAAQFVK</sequence>
<dbReference type="SUPFAM" id="SSF56112">
    <property type="entry name" value="Protein kinase-like (PK-like)"/>
    <property type="match status" value="1"/>
</dbReference>
<evidence type="ECO:0000256" key="5">
    <source>
        <dbReference type="ARBA" id="ARBA00022741"/>
    </source>
</evidence>
<feature type="region of interest" description="Disordered" evidence="11">
    <location>
        <begin position="461"/>
        <end position="526"/>
    </location>
</feature>
<evidence type="ECO:0000256" key="8">
    <source>
        <dbReference type="ARBA" id="ARBA00047559"/>
    </source>
</evidence>
<evidence type="ECO:0000259" key="12">
    <source>
        <dbReference type="PROSITE" id="PS50011"/>
    </source>
</evidence>
<dbReference type="InterPro" id="IPR008271">
    <property type="entry name" value="Ser/Thr_kinase_AS"/>
</dbReference>
<evidence type="ECO:0000256" key="6">
    <source>
        <dbReference type="ARBA" id="ARBA00022777"/>
    </source>
</evidence>
<evidence type="ECO:0000313" key="15">
    <source>
        <dbReference type="Proteomes" id="UP000094385"/>
    </source>
</evidence>
<keyword evidence="15" id="KW-1185">Reference proteome</keyword>
<dbReference type="PROSITE" id="PS00108">
    <property type="entry name" value="PROTEIN_KINASE_ST"/>
    <property type="match status" value="1"/>
</dbReference>
<comment type="catalytic activity">
    <reaction evidence="9">
        <text>L-seryl-[protein] + ATP = O-phospho-L-seryl-[protein] + ADP + H(+)</text>
        <dbReference type="Rhea" id="RHEA:17989"/>
        <dbReference type="Rhea" id="RHEA-COMP:9863"/>
        <dbReference type="Rhea" id="RHEA-COMP:11604"/>
        <dbReference type="ChEBI" id="CHEBI:15378"/>
        <dbReference type="ChEBI" id="CHEBI:29999"/>
        <dbReference type="ChEBI" id="CHEBI:30616"/>
        <dbReference type="ChEBI" id="CHEBI:83421"/>
        <dbReference type="ChEBI" id="CHEBI:456216"/>
        <dbReference type="EC" id="2.7.11.25"/>
    </reaction>
</comment>
<dbReference type="PROSITE" id="PS00107">
    <property type="entry name" value="PROTEIN_KINASE_ATP"/>
    <property type="match status" value="1"/>
</dbReference>
<dbReference type="PROSITE" id="PS50105">
    <property type="entry name" value="SAM_DOMAIN"/>
    <property type="match status" value="1"/>
</dbReference>
<dbReference type="Gene3D" id="1.10.510.10">
    <property type="entry name" value="Transferase(Phosphotransferase) domain 1"/>
    <property type="match status" value="1"/>
</dbReference>
<dbReference type="PANTHER" id="PTHR11584:SF369">
    <property type="entry name" value="MITOGEN-ACTIVATED PROTEIN KINASE KINASE KINASE 19-RELATED"/>
    <property type="match status" value="1"/>
</dbReference>
<dbReference type="EMBL" id="KV454293">
    <property type="protein sequence ID" value="ODQ73606.1"/>
    <property type="molecule type" value="Genomic_DNA"/>
</dbReference>
<dbReference type="Gene3D" id="3.10.20.90">
    <property type="entry name" value="Phosphatidylinositol 3-kinase Catalytic Subunit, Chain A, domain 1"/>
    <property type="match status" value="1"/>
</dbReference>
<keyword evidence="4" id="KW-0808">Transferase</keyword>
<dbReference type="GO" id="GO:0004709">
    <property type="term" value="F:MAP kinase kinase kinase activity"/>
    <property type="evidence" value="ECO:0007669"/>
    <property type="project" value="UniProtKB-EC"/>
</dbReference>
<gene>
    <name evidence="14" type="ORF">LIPSTDRAFT_62844</name>
</gene>
<dbReference type="OrthoDB" id="266718at2759"/>
<evidence type="ECO:0000256" key="9">
    <source>
        <dbReference type="ARBA" id="ARBA00048329"/>
    </source>
</evidence>
<dbReference type="SMART" id="SM00454">
    <property type="entry name" value="SAM"/>
    <property type="match status" value="1"/>
</dbReference>
<dbReference type="Proteomes" id="UP000094385">
    <property type="component" value="Unassembled WGS sequence"/>
</dbReference>
<dbReference type="InterPro" id="IPR013761">
    <property type="entry name" value="SAM/pointed_sf"/>
</dbReference>
<dbReference type="SMART" id="SM00220">
    <property type="entry name" value="S_TKc"/>
    <property type="match status" value="1"/>
</dbReference>
<protein>
    <recommendedName>
        <fullName evidence="2">mitogen-activated protein kinase kinase kinase</fullName>
        <ecNumber evidence="2">2.7.11.25</ecNumber>
    </recommendedName>
</protein>
<evidence type="ECO:0000256" key="7">
    <source>
        <dbReference type="ARBA" id="ARBA00022840"/>
    </source>
</evidence>
<dbReference type="CDD" id="cd09534">
    <property type="entry name" value="SAM_Ste11_fungal"/>
    <property type="match status" value="1"/>
</dbReference>